<gene>
    <name evidence="1" type="ORF">A3G31_10895</name>
</gene>
<dbReference type="EMBL" id="MGDI01000031">
    <property type="protein sequence ID" value="OGL52488.1"/>
    <property type="molecule type" value="Genomic_DNA"/>
</dbReference>
<comment type="caution">
    <text evidence="1">The sequence shown here is derived from an EMBL/GenBank/DDBJ whole genome shotgun (WGS) entry which is preliminary data.</text>
</comment>
<evidence type="ECO:0000313" key="1">
    <source>
        <dbReference type="EMBL" id="OGL52488.1"/>
    </source>
</evidence>
<dbReference type="STRING" id="1817883.A3G31_10895"/>
<evidence type="ECO:0000313" key="2">
    <source>
        <dbReference type="Proteomes" id="UP000178082"/>
    </source>
</evidence>
<proteinExistence type="predicted"/>
<accession>A0A1F7SGV7</accession>
<dbReference type="AlphaFoldDB" id="A0A1F7SGV7"/>
<reference evidence="1 2" key="1">
    <citation type="journal article" date="2016" name="Nat. Commun.">
        <title>Thousands of microbial genomes shed light on interconnected biogeochemical processes in an aquifer system.</title>
        <authorList>
            <person name="Anantharaman K."/>
            <person name="Brown C.T."/>
            <person name="Hug L.A."/>
            <person name="Sharon I."/>
            <person name="Castelle C.J."/>
            <person name="Probst A.J."/>
            <person name="Thomas B.C."/>
            <person name="Singh A."/>
            <person name="Wilkins M.J."/>
            <person name="Karaoz U."/>
            <person name="Brodie E.L."/>
            <person name="Williams K.H."/>
            <person name="Hubbard S.S."/>
            <person name="Banfield J.F."/>
        </authorList>
    </citation>
    <scope>NUCLEOTIDE SEQUENCE [LARGE SCALE GENOMIC DNA]</scope>
</reference>
<dbReference type="Proteomes" id="UP000178082">
    <property type="component" value="Unassembled WGS sequence"/>
</dbReference>
<dbReference type="InterPro" id="IPR044036">
    <property type="entry name" value="DUF5752"/>
</dbReference>
<organism evidence="1 2">
    <name type="scientific">Candidatus Schekmanbacteria bacterium RIFCSPLOWO2_12_FULL_38_15</name>
    <dbReference type="NCBI Taxonomy" id="1817883"/>
    <lineage>
        <taxon>Bacteria</taxon>
        <taxon>Candidatus Schekmaniibacteriota</taxon>
    </lineage>
</organism>
<protein>
    <submittedName>
        <fullName evidence="1">Uncharacterized protein</fullName>
    </submittedName>
</protein>
<sequence>MKDLIRAKEPFRFYTRLHLSELTGLRATTLGQLLDLIKEVSDSSIYHHTHRFLQEHQYLSPEPPNDFAYWVTELLGEDELGEKLASIDTVQYSTIRSLRDKIAETIEDYLKNNALAKLKFVWEGEEFHFVKSVSFILPTSYVVYNLKEFVDILRKVTIDSIYFHVFEARLRLERNNSDFSNWIENSIGDKELAYEIARLDPYTHTLEGLRSALINMIENRIAK</sequence>
<name>A0A1F7SGV7_9BACT</name>
<dbReference type="Pfam" id="PF19027">
    <property type="entry name" value="DUF5752"/>
    <property type="match status" value="1"/>
</dbReference>